<dbReference type="GO" id="GO:0016020">
    <property type="term" value="C:membrane"/>
    <property type="evidence" value="ECO:0007669"/>
    <property type="project" value="UniProtKB-SubCell"/>
</dbReference>
<keyword evidence="5 7" id="KW-0472">Membrane</keyword>
<protein>
    <recommendedName>
        <fullName evidence="10">Magnesium transporter NIPA</fullName>
    </recommendedName>
</protein>
<dbReference type="PANTHER" id="PTHR12570">
    <property type="match status" value="1"/>
</dbReference>
<feature type="compositionally biased region" description="Low complexity" evidence="6">
    <location>
        <begin position="684"/>
        <end position="699"/>
    </location>
</feature>
<sequence length="916" mass="99894">MLDSADVHSIYARSGGGALGGPEGRPPAFKAIGISLAVGSGLFIGVSFVLKKVGLLKANAKYNEDPGEGMGYLKVWWWWAGMTLMIIGEIFNFVAYAFVDAILVTPLGALSVVVTTILSAIFLKERLSFVGKVGCFNCIIGSVVIAMNAPTQSSVATIQDMQRFVISPGFLTWAGLIIVSCTFIALWAGPRYGNKSMFVYISICSLVGGLSVVATQGLGAAIISQIQGISQFKEWFLYVLLVFVIATLLTEIIYLNKALNIFNAALVTPTYYVFFTSATIITSAILFQGFKGTAISITTIVMGFLQICSGVVLLQLSKSAKDVPDAAIFKGDLDQVREVAEQEQPETEPKADAIRGTAAIIRRISGARQRMEEEEARRYYEERRLDELEPPREGEVIEWDGLRRRRTIVGDSPLSTPSRRTTNRHPPLGMSKFPDFVDEELPHHRPSTKGSSKSSFFARSRTSSGLHPHWRPNHSSQGMHGAMPPMLTTITSETDEKGGSHSDMTEAQGSGALGEAFQHNHRRNRSGTTQTVQWASSVRSGGSSNPHSPNRSSTLPANSPHHGPSRQFSFHNLFSRRMSNEPPHNGEANRNMSENPTSPGNRLFGFGHLSSRNHHHHNQSEQKRSMRRDGTEEETLGLVKGDNPQLKGQPQFHDSSPSHTPTTPTFDREAIQNDMLQVNYRQGPSRSPSSSSVSSTESSTEYKPRHTRVPSRDKEEEAAATTTSSSKYPNTRHHRRSSPPPSAQPPKYDEAVAGIKPPSQSPHSHSTPHLPSHSTTFPTTAATTTTAAQHRQHHHPRHPLPALPTESHSRHPYAFPHTPEKSLPPPSSSSRAAPTPTPAPAPAAHIPSLPPPQLVPLPASSATSLASSLSAENERRERRERRMRQGRRGSSVAAASVGAAEQGRAERTGDGDYDDR</sequence>
<comment type="subcellular location">
    <subcellularLocation>
        <location evidence="1">Endoplasmic reticulum membrane</location>
        <topology evidence="1">Multi-pass membrane protein</topology>
    </subcellularLocation>
</comment>
<dbReference type="InterPro" id="IPR037185">
    <property type="entry name" value="EmrE-like"/>
</dbReference>
<feature type="compositionally biased region" description="Low complexity" evidence="6">
    <location>
        <begin position="888"/>
        <end position="902"/>
    </location>
</feature>
<keyword evidence="2 7" id="KW-0812">Transmembrane</keyword>
<dbReference type="Proteomes" id="UP000224080">
    <property type="component" value="Unassembled WGS sequence"/>
</dbReference>
<feature type="compositionally biased region" description="Polar residues" evidence="6">
    <location>
        <begin position="588"/>
        <end position="600"/>
    </location>
</feature>
<feature type="compositionally biased region" description="Low complexity" evidence="6">
    <location>
        <begin position="757"/>
        <end position="789"/>
    </location>
</feature>
<organism evidence="8 9">
    <name type="scientific">Blastomyces parvus</name>
    <dbReference type="NCBI Taxonomy" id="2060905"/>
    <lineage>
        <taxon>Eukaryota</taxon>
        <taxon>Fungi</taxon>
        <taxon>Dikarya</taxon>
        <taxon>Ascomycota</taxon>
        <taxon>Pezizomycotina</taxon>
        <taxon>Eurotiomycetes</taxon>
        <taxon>Eurotiomycetidae</taxon>
        <taxon>Onygenales</taxon>
        <taxon>Ajellomycetaceae</taxon>
        <taxon>Blastomyces</taxon>
    </lineage>
</organism>
<evidence type="ECO:0000256" key="6">
    <source>
        <dbReference type="SAM" id="MobiDB-lite"/>
    </source>
</evidence>
<evidence type="ECO:0000256" key="4">
    <source>
        <dbReference type="ARBA" id="ARBA00022989"/>
    </source>
</evidence>
<dbReference type="GO" id="GO:0015095">
    <property type="term" value="F:magnesium ion transmembrane transporter activity"/>
    <property type="evidence" value="ECO:0007669"/>
    <property type="project" value="InterPro"/>
</dbReference>
<feature type="compositionally biased region" description="Basic and acidic residues" evidence="6">
    <location>
        <begin position="903"/>
        <end position="916"/>
    </location>
</feature>
<feature type="transmembrane region" description="Helical" evidence="7">
    <location>
        <begin position="102"/>
        <end position="123"/>
    </location>
</feature>
<evidence type="ECO:0000256" key="5">
    <source>
        <dbReference type="ARBA" id="ARBA00023136"/>
    </source>
</evidence>
<feature type="compositionally biased region" description="Low complexity" evidence="6">
    <location>
        <begin position="856"/>
        <end position="871"/>
    </location>
</feature>
<keyword evidence="9" id="KW-1185">Reference proteome</keyword>
<dbReference type="Pfam" id="PF05653">
    <property type="entry name" value="Mg_trans_NIPA"/>
    <property type="match status" value="1"/>
</dbReference>
<feature type="compositionally biased region" description="Polar residues" evidence="6">
    <location>
        <begin position="526"/>
        <end position="557"/>
    </location>
</feature>
<proteinExistence type="predicted"/>
<dbReference type="Gene3D" id="1.10.3730.20">
    <property type="match status" value="1"/>
</dbReference>
<feature type="transmembrane region" description="Helical" evidence="7">
    <location>
        <begin position="235"/>
        <end position="255"/>
    </location>
</feature>
<evidence type="ECO:0000313" key="8">
    <source>
        <dbReference type="EMBL" id="PGG97449.1"/>
    </source>
</evidence>
<feature type="transmembrane region" description="Helical" evidence="7">
    <location>
        <begin position="76"/>
        <end position="95"/>
    </location>
</feature>
<evidence type="ECO:0008006" key="10">
    <source>
        <dbReference type="Google" id="ProtNLM"/>
    </source>
</evidence>
<dbReference type="AlphaFoldDB" id="A0A2B7WLQ2"/>
<comment type="caution">
    <text evidence="8">The sequence shown here is derived from an EMBL/GenBank/DDBJ whole genome shotgun (WGS) entry which is preliminary data.</text>
</comment>
<feature type="transmembrane region" description="Helical" evidence="7">
    <location>
        <begin position="170"/>
        <end position="188"/>
    </location>
</feature>
<accession>A0A2B7WLQ2</accession>
<reference evidence="8 9" key="1">
    <citation type="submission" date="2017-10" db="EMBL/GenBank/DDBJ databases">
        <title>Comparative genomics in systemic dimorphic fungi from Ajellomycetaceae.</title>
        <authorList>
            <person name="Munoz J.F."/>
            <person name="Mcewen J.G."/>
            <person name="Clay O.K."/>
            <person name="Cuomo C.A."/>
        </authorList>
    </citation>
    <scope>NUCLEOTIDE SEQUENCE [LARGE SCALE GENOMIC DNA]</scope>
    <source>
        <strain evidence="8 9">UAMH130</strain>
    </source>
</reference>
<feature type="region of interest" description="Disordered" evidence="6">
    <location>
        <begin position="521"/>
        <end position="916"/>
    </location>
</feature>
<dbReference type="EMBL" id="PDNC01000143">
    <property type="protein sequence ID" value="PGG97449.1"/>
    <property type="molecule type" value="Genomic_DNA"/>
</dbReference>
<dbReference type="PANTHER" id="PTHR12570:SF92">
    <property type="entry name" value="SPICHTHYIN, ISOFORM B"/>
    <property type="match status" value="1"/>
</dbReference>
<evidence type="ECO:0000256" key="7">
    <source>
        <dbReference type="SAM" id="Phobius"/>
    </source>
</evidence>
<feature type="compositionally biased region" description="Low complexity" evidence="6">
    <location>
        <begin position="652"/>
        <end position="665"/>
    </location>
</feature>
<feature type="transmembrane region" description="Helical" evidence="7">
    <location>
        <begin position="261"/>
        <end position="287"/>
    </location>
</feature>
<feature type="transmembrane region" description="Helical" evidence="7">
    <location>
        <begin position="200"/>
        <end position="223"/>
    </location>
</feature>
<feature type="compositionally biased region" description="Basic residues" evidence="6">
    <location>
        <begin position="878"/>
        <end position="887"/>
    </location>
</feature>
<dbReference type="InterPro" id="IPR008521">
    <property type="entry name" value="Mg_trans_NIPA"/>
</dbReference>
<feature type="compositionally biased region" description="Basic and acidic residues" evidence="6">
    <location>
        <begin position="494"/>
        <end position="504"/>
    </location>
</feature>
<feature type="compositionally biased region" description="Basic and acidic residues" evidence="6">
    <location>
        <begin position="618"/>
        <end position="630"/>
    </location>
</feature>
<gene>
    <name evidence="8" type="ORF">GX51_07311</name>
</gene>
<feature type="transmembrane region" description="Helical" evidence="7">
    <location>
        <begin position="31"/>
        <end position="50"/>
    </location>
</feature>
<keyword evidence="3" id="KW-0256">Endoplasmic reticulum</keyword>
<evidence type="ECO:0000256" key="3">
    <source>
        <dbReference type="ARBA" id="ARBA00022824"/>
    </source>
</evidence>
<evidence type="ECO:0000313" key="9">
    <source>
        <dbReference type="Proteomes" id="UP000224080"/>
    </source>
</evidence>
<feature type="transmembrane region" description="Helical" evidence="7">
    <location>
        <begin position="294"/>
        <end position="314"/>
    </location>
</feature>
<feature type="compositionally biased region" description="Polar residues" evidence="6">
    <location>
        <begin position="448"/>
        <end position="465"/>
    </location>
</feature>
<name>A0A2B7WLQ2_9EURO</name>
<dbReference type="OrthoDB" id="6428174at2759"/>
<evidence type="ECO:0000256" key="1">
    <source>
        <dbReference type="ARBA" id="ARBA00004477"/>
    </source>
</evidence>
<evidence type="ECO:0000256" key="2">
    <source>
        <dbReference type="ARBA" id="ARBA00022692"/>
    </source>
</evidence>
<feature type="region of interest" description="Disordered" evidence="6">
    <location>
        <begin position="409"/>
        <end position="507"/>
    </location>
</feature>
<keyword evidence="4 7" id="KW-1133">Transmembrane helix</keyword>
<feature type="compositionally biased region" description="Basic and acidic residues" evidence="6">
    <location>
        <begin position="700"/>
        <end position="717"/>
    </location>
</feature>
<dbReference type="SUPFAM" id="SSF103481">
    <property type="entry name" value="Multidrug resistance efflux transporter EmrE"/>
    <property type="match status" value="1"/>
</dbReference>